<feature type="compositionally biased region" description="Polar residues" evidence="6">
    <location>
        <begin position="20"/>
        <end position="29"/>
    </location>
</feature>
<feature type="compositionally biased region" description="Polar residues" evidence="6">
    <location>
        <begin position="94"/>
        <end position="105"/>
    </location>
</feature>
<feature type="compositionally biased region" description="Basic and acidic residues" evidence="6">
    <location>
        <begin position="150"/>
        <end position="159"/>
    </location>
</feature>
<dbReference type="GO" id="GO:0005774">
    <property type="term" value="C:vacuolar membrane"/>
    <property type="evidence" value="ECO:0007669"/>
    <property type="project" value="TreeGrafter"/>
</dbReference>
<feature type="transmembrane region" description="Helical" evidence="7">
    <location>
        <begin position="552"/>
        <end position="576"/>
    </location>
</feature>
<feature type="compositionally biased region" description="Low complexity" evidence="6">
    <location>
        <begin position="35"/>
        <end position="51"/>
    </location>
</feature>
<comment type="caution">
    <text evidence="9">The sequence shown here is derived from an EMBL/GenBank/DDBJ whole genome shotgun (WGS) entry which is preliminary data.</text>
</comment>
<keyword evidence="5 7" id="KW-0472">Membrane</keyword>
<sequence length="777" mass="84577">MSFKDSPSSSPSKARPIPSGSFSTASQADASWAGSPSRASTTARLAATPAAVGSPSGRSAQNVPAPQETRQSQEPLAGASGSSVPGPGPSSLSQALRGSMGQSPSRAGAQPPARQSQGTKRYESPARGEGDGSGSCTPASYATQLGRSPTPKEDIEVLKRHLVGGGNGSEPGSFKKGSPFQAQQSQAGEEGEFSSLQLQGGDTHRHIYRYAEKKGREQEDAGKLRRSMSYSAPKKDDDDDDISFIQKPGGFRRDHLRRAAGSPAPSSTNQRRGYGTVSRSQGRNAYTEPTKPQFVTSNFIEFLTLYGHFAGEELEEDDEVLERDEYFSSDAYDDATTEADDDRSDRDWGEDSALLTPGKRKRKRKARAEGKGTPFGAAMLLLKSFVGTGVLFLPRAYLNGGMLFSNLVLLFIAILSYYCFILLVSVRLKVHASFGDMGGKIFGPWFRNLVNFSLVISQIGFSSAYIVFVAENLRAFVLAVTRCKSDVDIGLMILAQMIIFLPMSLYRNINHIQKMALLADVFILLGLVYVYYYDVRTIVHHGGIADIENFNAQYWTLLIGTAIFTFEGVGLVIPIQSGMAEPHKFPRVMGTVMIIISVIFISAGALSYAAYGSKTKTVILLNMPQENKMVNAVQFIYSLAILLSTPLQIYPAIEITSQQLFSRTGKYNPFIKWKKNVFRFFMVALCASIAWAGAGDLDKFVSLVGSFACIPLVYIYPPLMHYRAVATTTWQRVTDIVLVIFGFASMSYTTALTIIAWASGQQDKTPGYCDSLHGGAF</sequence>
<organism evidence="9 10">
    <name type="scientific">Lecanosticta acicola</name>
    <dbReference type="NCBI Taxonomy" id="111012"/>
    <lineage>
        <taxon>Eukaryota</taxon>
        <taxon>Fungi</taxon>
        <taxon>Dikarya</taxon>
        <taxon>Ascomycota</taxon>
        <taxon>Pezizomycotina</taxon>
        <taxon>Dothideomycetes</taxon>
        <taxon>Dothideomycetidae</taxon>
        <taxon>Mycosphaerellales</taxon>
        <taxon>Mycosphaerellaceae</taxon>
        <taxon>Lecanosticta</taxon>
    </lineage>
</organism>
<comment type="similarity">
    <text evidence="2">Belongs to the amino acid/polyamine transporter 2 family.</text>
</comment>
<proteinExistence type="inferred from homology"/>
<feature type="compositionally biased region" description="Acidic residues" evidence="6">
    <location>
        <begin position="332"/>
        <end position="342"/>
    </location>
</feature>
<feature type="compositionally biased region" description="Polar residues" evidence="6">
    <location>
        <begin position="264"/>
        <end position="284"/>
    </location>
</feature>
<keyword evidence="4 7" id="KW-1133">Transmembrane helix</keyword>
<evidence type="ECO:0000256" key="2">
    <source>
        <dbReference type="ARBA" id="ARBA00008066"/>
    </source>
</evidence>
<feature type="compositionally biased region" description="Polar residues" evidence="6">
    <location>
        <begin position="56"/>
        <end position="74"/>
    </location>
</feature>
<feature type="transmembrane region" description="Helical" evidence="7">
    <location>
        <begin position="515"/>
        <end position="532"/>
    </location>
</feature>
<evidence type="ECO:0000313" key="9">
    <source>
        <dbReference type="EMBL" id="CAK4029560.1"/>
    </source>
</evidence>
<dbReference type="Pfam" id="PF01490">
    <property type="entry name" value="Aa_trans"/>
    <property type="match status" value="1"/>
</dbReference>
<evidence type="ECO:0000313" key="10">
    <source>
        <dbReference type="Proteomes" id="UP001296104"/>
    </source>
</evidence>
<comment type="subcellular location">
    <subcellularLocation>
        <location evidence="1">Membrane</location>
        <topology evidence="1">Multi-pass membrane protein</topology>
    </subcellularLocation>
</comment>
<evidence type="ECO:0000256" key="6">
    <source>
        <dbReference type="SAM" id="MobiDB-lite"/>
    </source>
</evidence>
<protein>
    <submittedName>
        <fullName evidence="9">Vacuolar amino acid transporter 3</fullName>
    </submittedName>
</protein>
<feature type="transmembrane region" description="Helical" evidence="7">
    <location>
        <begin position="403"/>
        <end position="428"/>
    </location>
</feature>
<evidence type="ECO:0000259" key="8">
    <source>
        <dbReference type="Pfam" id="PF01490"/>
    </source>
</evidence>
<feature type="transmembrane region" description="Helical" evidence="7">
    <location>
        <begin position="588"/>
        <end position="611"/>
    </location>
</feature>
<feature type="region of interest" description="Disordered" evidence="6">
    <location>
        <begin position="1"/>
        <end position="290"/>
    </location>
</feature>
<feature type="domain" description="Amino acid transporter transmembrane" evidence="8">
    <location>
        <begin position="371"/>
        <end position="755"/>
    </location>
</feature>
<dbReference type="Proteomes" id="UP001296104">
    <property type="component" value="Unassembled WGS sequence"/>
</dbReference>
<feature type="transmembrane region" description="Helical" evidence="7">
    <location>
        <begin position="736"/>
        <end position="758"/>
    </location>
</feature>
<feature type="transmembrane region" description="Helical" evidence="7">
    <location>
        <begin position="700"/>
        <end position="716"/>
    </location>
</feature>
<feature type="transmembrane region" description="Helical" evidence="7">
    <location>
        <begin position="489"/>
        <end position="506"/>
    </location>
</feature>
<feature type="compositionally biased region" description="Low complexity" evidence="6">
    <location>
        <begin position="75"/>
        <end position="93"/>
    </location>
</feature>
<feature type="compositionally biased region" description="Polar residues" evidence="6">
    <location>
        <begin position="134"/>
        <end position="147"/>
    </location>
</feature>
<dbReference type="FunFam" id="1.20.1740.10:FF:000067">
    <property type="entry name" value="Transmembrane domain transporter"/>
    <property type="match status" value="1"/>
</dbReference>
<evidence type="ECO:0000256" key="4">
    <source>
        <dbReference type="ARBA" id="ARBA00022989"/>
    </source>
</evidence>
<evidence type="ECO:0000256" key="7">
    <source>
        <dbReference type="SAM" id="Phobius"/>
    </source>
</evidence>
<feature type="transmembrane region" description="Helical" evidence="7">
    <location>
        <begin position="372"/>
        <end position="397"/>
    </location>
</feature>
<feature type="transmembrane region" description="Helical" evidence="7">
    <location>
        <begin position="449"/>
        <end position="469"/>
    </location>
</feature>
<keyword evidence="3 7" id="KW-0812">Transmembrane</keyword>
<accession>A0AAI8Z0A6</accession>
<keyword evidence="10" id="KW-1185">Reference proteome</keyword>
<feature type="compositionally biased region" description="Basic and acidic residues" evidence="6">
    <location>
        <begin position="120"/>
        <end position="130"/>
    </location>
</feature>
<evidence type="ECO:0000256" key="5">
    <source>
        <dbReference type="ARBA" id="ARBA00023136"/>
    </source>
</evidence>
<dbReference type="InterPro" id="IPR013057">
    <property type="entry name" value="AA_transpt_TM"/>
</dbReference>
<dbReference type="EMBL" id="CAVMBE010000033">
    <property type="protein sequence ID" value="CAK4029560.1"/>
    <property type="molecule type" value="Genomic_DNA"/>
</dbReference>
<feature type="compositionally biased region" description="Low complexity" evidence="6">
    <location>
        <begin position="1"/>
        <end position="19"/>
    </location>
</feature>
<evidence type="ECO:0000256" key="3">
    <source>
        <dbReference type="ARBA" id="ARBA00022692"/>
    </source>
</evidence>
<evidence type="ECO:0000256" key="1">
    <source>
        <dbReference type="ARBA" id="ARBA00004141"/>
    </source>
</evidence>
<gene>
    <name evidence="9" type="ORF">LECACI_7A005279</name>
</gene>
<reference evidence="9" key="1">
    <citation type="submission" date="2023-11" db="EMBL/GenBank/DDBJ databases">
        <authorList>
            <person name="Alioto T."/>
            <person name="Alioto T."/>
            <person name="Gomez Garrido J."/>
        </authorList>
    </citation>
    <scope>NUCLEOTIDE SEQUENCE</scope>
</reference>
<dbReference type="GO" id="GO:0005302">
    <property type="term" value="F:L-tyrosine transmembrane transporter activity"/>
    <property type="evidence" value="ECO:0007669"/>
    <property type="project" value="TreeGrafter"/>
</dbReference>
<feature type="compositionally biased region" description="Basic and acidic residues" evidence="6">
    <location>
        <begin position="202"/>
        <end position="223"/>
    </location>
</feature>
<dbReference type="AlphaFoldDB" id="A0AAI8Z0A6"/>
<dbReference type="PANTHER" id="PTHR22950:SF666">
    <property type="entry name" value="VACUOLAR AMINO ACID TRANSPORTER 4"/>
    <property type="match status" value="1"/>
</dbReference>
<feature type="transmembrane region" description="Helical" evidence="7">
    <location>
        <begin position="676"/>
        <end position="694"/>
    </location>
</feature>
<name>A0AAI8Z0A6_9PEZI</name>
<dbReference type="PANTHER" id="PTHR22950">
    <property type="entry name" value="AMINO ACID TRANSPORTER"/>
    <property type="match status" value="1"/>
</dbReference>
<feature type="region of interest" description="Disordered" evidence="6">
    <location>
        <begin position="332"/>
        <end position="353"/>
    </location>
</feature>